<evidence type="ECO:0000256" key="4">
    <source>
        <dbReference type="ARBA" id="ARBA00023284"/>
    </source>
</evidence>
<dbReference type="Gene3D" id="3.40.30.10">
    <property type="entry name" value="Glutaredoxin"/>
    <property type="match status" value="1"/>
</dbReference>
<dbReference type="EMBL" id="UOFG01000226">
    <property type="protein sequence ID" value="VAW64311.1"/>
    <property type="molecule type" value="Genomic_DNA"/>
</dbReference>
<dbReference type="InterPro" id="IPR036249">
    <property type="entry name" value="Thioredoxin-like_sf"/>
</dbReference>
<organism evidence="6">
    <name type="scientific">hydrothermal vent metagenome</name>
    <dbReference type="NCBI Taxonomy" id="652676"/>
    <lineage>
        <taxon>unclassified sequences</taxon>
        <taxon>metagenomes</taxon>
        <taxon>ecological metagenomes</taxon>
    </lineage>
</organism>
<dbReference type="GO" id="GO:0005829">
    <property type="term" value="C:cytosol"/>
    <property type="evidence" value="ECO:0007669"/>
    <property type="project" value="TreeGrafter"/>
</dbReference>
<accession>A0A3B0X970</accession>
<dbReference type="InterPro" id="IPR005746">
    <property type="entry name" value="Thioredoxin"/>
</dbReference>
<evidence type="ECO:0000256" key="3">
    <source>
        <dbReference type="ARBA" id="ARBA00023157"/>
    </source>
</evidence>
<evidence type="ECO:0000256" key="1">
    <source>
        <dbReference type="ARBA" id="ARBA00022448"/>
    </source>
</evidence>
<dbReference type="PANTHER" id="PTHR45663:SF40">
    <property type="entry name" value="THIOREDOXIN 2"/>
    <property type="match status" value="1"/>
</dbReference>
<dbReference type="PRINTS" id="PR00421">
    <property type="entry name" value="THIOREDOXIN"/>
</dbReference>
<dbReference type="AlphaFoldDB" id="A0A3B0X970"/>
<name>A0A3B0X970_9ZZZZ</name>
<dbReference type="PROSITE" id="PS00194">
    <property type="entry name" value="THIOREDOXIN_1"/>
    <property type="match status" value="1"/>
</dbReference>
<keyword evidence="2" id="KW-0249">Electron transport</keyword>
<sequence length="127" mass="14070">MATIELNEESLEKTVVENDIVIIDFWAPWCGPCKSFGPVYEAVSEKHPDIVFAKVNTEAEQGIAAHFQIRSIPTLMIFREQIVLFSEAGMLPASGLEEMITQVKNLDMEKVRADIETAQAEQEAGGS</sequence>
<dbReference type="InterPro" id="IPR013766">
    <property type="entry name" value="Thioredoxin_domain"/>
</dbReference>
<dbReference type="InterPro" id="IPR017937">
    <property type="entry name" value="Thioredoxin_CS"/>
</dbReference>
<dbReference type="NCBIfam" id="TIGR01068">
    <property type="entry name" value="thioredoxin"/>
    <property type="match status" value="1"/>
</dbReference>
<dbReference type="PANTHER" id="PTHR45663">
    <property type="entry name" value="GEO12009P1"/>
    <property type="match status" value="1"/>
</dbReference>
<evidence type="ECO:0000256" key="2">
    <source>
        <dbReference type="ARBA" id="ARBA00022982"/>
    </source>
</evidence>
<evidence type="ECO:0000259" key="5">
    <source>
        <dbReference type="PROSITE" id="PS51352"/>
    </source>
</evidence>
<dbReference type="SUPFAM" id="SSF52833">
    <property type="entry name" value="Thioredoxin-like"/>
    <property type="match status" value="1"/>
</dbReference>
<gene>
    <name evidence="6" type="ORF">MNBD_GAMMA11-2447</name>
</gene>
<feature type="domain" description="Thioredoxin" evidence="5">
    <location>
        <begin position="1"/>
        <end position="120"/>
    </location>
</feature>
<keyword evidence="3" id="KW-1015">Disulfide bond</keyword>
<proteinExistence type="predicted"/>
<keyword evidence="1" id="KW-0813">Transport</keyword>
<evidence type="ECO:0000313" key="6">
    <source>
        <dbReference type="EMBL" id="VAW64311.1"/>
    </source>
</evidence>
<dbReference type="CDD" id="cd02947">
    <property type="entry name" value="TRX_family"/>
    <property type="match status" value="1"/>
</dbReference>
<keyword evidence="4" id="KW-0676">Redox-active center</keyword>
<dbReference type="Pfam" id="PF00085">
    <property type="entry name" value="Thioredoxin"/>
    <property type="match status" value="1"/>
</dbReference>
<reference evidence="6" key="1">
    <citation type="submission" date="2018-06" db="EMBL/GenBank/DDBJ databases">
        <authorList>
            <person name="Zhirakovskaya E."/>
        </authorList>
    </citation>
    <scope>NUCLEOTIDE SEQUENCE</scope>
</reference>
<dbReference type="PROSITE" id="PS51352">
    <property type="entry name" value="THIOREDOXIN_2"/>
    <property type="match status" value="1"/>
</dbReference>
<protein>
    <submittedName>
        <fullName evidence="6">Thioredoxin</fullName>
    </submittedName>
</protein>
<dbReference type="GO" id="GO:0015035">
    <property type="term" value="F:protein-disulfide reductase activity"/>
    <property type="evidence" value="ECO:0007669"/>
    <property type="project" value="InterPro"/>
</dbReference>